<reference evidence="2 3" key="1">
    <citation type="submission" date="2019-02" db="EMBL/GenBank/DDBJ databases">
        <title>Genome sequencing of the rare red list fungi Phlebia centrifuga.</title>
        <authorList>
            <person name="Buettner E."/>
            <person name="Kellner H."/>
        </authorList>
    </citation>
    <scope>NUCLEOTIDE SEQUENCE [LARGE SCALE GENOMIC DNA]</scope>
    <source>
        <strain evidence="2 3">DSM 108282</strain>
    </source>
</reference>
<evidence type="ECO:0000313" key="3">
    <source>
        <dbReference type="Proteomes" id="UP000309038"/>
    </source>
</evidence>
<protein>
    <submittedName>
        <fullName evidence="2">Uncharacterized protein</fullName>
    </submittedName>
</protein>
<gene>
    <name evidence="2" type="ORF">EW026_g4186</name>
</gene>
<comment type="caution">
    <text evidence="2">The sequence shown here is derived from an EMBL/GenBank/DDBJ whole genome shotgun (WGS) entry which is preliminary data.</text>
</comment>
<dbReference type="Proteomes" id="UP000309038">
    <property type="component" value="Unassembled WGS sequence"/>
</dbReference>
<feature type="region of interest" description="Disordered" evidence="1">
    <location>
        <begin position="70"/>
        <end position="103"/>
    </location>
</feature>
<evidence type="ECO:0000256" key="1">
    <source>
        <dbReference type="SAM" id="MobiDB-lite"/>
    </source>
</evidence>
<sequence>MIGKDAVREENTGMEDEQNFEAHIVKYDFAMKALWGKEKMIVQKAYDLWRYTVDAEADIKRMEKQCEEQIRKEEESKTVVEASGGDNAQDMEGTENTDVRRGG</sequence>
<proteinExistence type="predicted"/>
<dbReference type="EMBL" id="SGPJ01000143">
    <property type="protein sequence ID" value="THG97909.1"/>
    <property type="molecule type" value="Genomic_DNA"/>
</dbReference>
<keyword evidence="3" id="KW-1185">Reference proteome</keyword>
<dbReference type="AlphaFoldDB" id="A0A4S4KMI2"/>
<evidence type="ECO:0000313" key="2">
    <source>
        <dbReference type="EMBL" id="THG97909.1"/>
    </source>
</evidence>
<organism evidence="2 3">
    <name type="scientific">Hermanssonia centrifuga</name>
    <dbReference type="NCBI Taxonomy" id="98765"/>
    <lineage>
        <taxon>Eukaryota</taxon>
        <taxon>Fungi</taxon>
        <taxon>Dikarya</taxon>
        <taxon>Basidiomycota</taxon>
        <taxon>Agaricomycotina</taxon>
        <taxon>Agaricomycetes</taxon>
        <taxon>Polyporales</taxon>
        <taxon>Meruliaceae</taxon>
        <taxon>Hermanssonia</taxon>
    </lineage>
</organism>
<name>A0A4S4KMI2_9APHY</name>
<accession>A0A4S4KMI2</accession>